<evidence type="ECO:0000313" key="1">
    <source>
        <dbReference type="EMBL" id="MBI4596484.1"/>
    </source>
</evidence>
<gene>
    <name evidence="1" type="ORF">HY730_08935</name>
</gene>
<comment type="caution">
    <text evidence="1">The sequence shown here is derived from an EMBL/GenBank/DDBJ whole genome shotgun (WGS) entry which is preliminary data.</text>
</comment>
<evidence type="ECO:0000313" key="2">
    <source>
        <dbReference type="Proteomes" id="UP000772181"/>
    </source>
</evidence>
<protein>
    <submittedName>
        <fullName evidence="1">Uncharacterized protein</fullName>
    </submittedName>
</protein>
<name>A0A933GPI8_UNCTE</name>
<dbReference type="EMBL" id="JACQWF010000391">
    <property type="protein sequence ID" value="MBI4596484.1"/>
    <property type="molecule type" value="Genomic_DNA"/>
</dbReference>
<dbReference type="AlphaFoldDB" id="A0A933GPI8"/>
<proteinExistence type="predicted"/>
<accession>A0A933GPI8</accession>
<organism evidence="1 2">
    <name type="scientific">Tectimicrobiota bacterium</name>
    <dbReference type="NCBI Taxonomy" id="2528274"/>
    <lineage>
        <taxon>Bacteria</taxon>
        <taxon>Pseudomonadati</taxon>
        <taxon>Nitrospinota/Tectimicrobiota group</taxon>
        <taxon>Candidatus Tectimicrobiota</taxon>
    </lineage>
</organism>
<sequence length="266" mass="29986">MEESQSALSLESSLARTESDVAASLKMAQTVVSTIKKYANALKVGNLKDLQPAVNEIEKAELALRQQIATTKAGWNFDVDAYINTAFIKEVLAIAEQKGVRIFERDDRLYCYPVLIRILPAEWSVQIDKTKEKKLRPSVLVNKLKELQKKPPRFRPEGFLEALHTAYQKTVQLKNKGLPLSGTVISLLEIYELFTLMPGQSREYSKQEFARDIYLLDRSGTVATRDGSKVSFPASTGTKIPSRTLNVINEYGEEKRYYGIAFTKEA</sequence>
<dbReference type="Proteomes" id="UP000772181">
    <property type="component" value="Unassembled WGS sequence"/>
</dbReference>
<reference evidence="1" key="1">
    <citation type="submission" date="2020-07" db="EMBL/GenBank/DDBJ databases">
        <title>Huge and variable diversity of episymbiotic CPR bacteria and DPANN archaea in groundwater ecosystems.</title>
        <authorList>
            <person name="He C.Y."/>
            <person name="Keren R."/>
            <person name="Whittaker M."/>
            <person name="Farag I.F."/>
            <person name="Doudna J."/>
            <person name="Cate J.H.D."/>
            <person name="Banfield J.F."/>
        </authorList>
    </citation>
    <scope>NUCLEOTIDE SEQUENCE</scope>
    <source>
        <strain evidence="1">NC_groundwater_1482_Ag_S-0.65um_47_24</strain>
    </source>
</reference>